<dbReference type="GO" id="GO:0051539">
    <property type="term" value="F:4 iron, 4 sulfur cluster binding"/>
    <property type="evidence" value="ECO:0007669"/>
    <property type="project" value="TreeGrafter"/>
</dbReference>
<dbReference type="PANTHER" id="PTHR13932">
    <property type="entry name" value="COPROPORPHYRINIGEN III OXIDASE"/>
    <property type="match status" value="1"/>
</dbReference>
<dbReference type="SUPFAM" id="SSF102114">
    <property type="entry name" value="Radical SAM enzymes"/>
    <property type="match status" value="1"/>
</dbReference>
<proteinExistence type="predicted"/>
<dbReference type="InterPro" id="IPR058240">
    <property type="entry name" value="rSAM_sf"/>
</dbReference>
<dbReference type="AlphaFoldDB" id="A0A4U5QDE0"/>
<comment type="caution">
    <text evidence="1">The sequence shown here is derived from an EMBL/GenBank/DDBJ whole genome shotgun (WGS) entry which is preliminary data.</text>
</comment>
<reference evidence="1" key="1">
    <citation type="submission" date="2018-10" db="EMBL/GenBank/DDBJ databases">
        <title>Population genomic analysis revealed the cold adaptation of white poplar.</title>
        <authorList>
            <person name="Liu Y.-J."/>
        </authorList>
    </citation>
    <scope>NUCLEOTIDE SEQUENCE [LARGE SCALE GENOMIC DNA]</scope>
    <source>
        <strain evidence="1">PAL-ZL1</strain>
    </source>
</reference>
<dbReference type="GO" id="GO:0006779">
    <property type="term" value="P:porphyrin-containing compound biosynthetic process"/>
    <property type="evidence" value="ECO:0007669"/>
    <property type="project" value="TreeGrafter"/>
</dbReference>
<protein>
    <recommendedName>
        <fullName evidence="2">Radical SAM core domain-containing protein</fullName>
    </recommendedName>
</protein>
<dbReference type="STRING" id="43335.A0A4U5QDE0"/>
<sequence length="138" mass="15323">MPKKHPWLTIITSTCRQAQQPVYQNASVTTPPALHQHYPPPTSASFHLPFCRKRCHYCDFPIVALSSTNPTETDLRISNYIELLQCEIGSTRVKFGVCEGAEISMEMDPGTFDDGKVEDLVGLGVNRVSLGVQACQEE</sequence>
<evidence type="ECO:0008006" key="2">
    <source>
        <dbReference type="Google" id="ProtNLM"/>
    </source>
</evidence>
<gene>
    <name evidence="1" type="ORF">D5086_0000123460</name>
</gene>
<organism evidence="1">
    <name type="scientific">Populus alba</name>
    <name type="common">White poplar</name>
    <dbReference type="NCBI Taxonomy" id="43335"/>
    <lineage>
        <taxon>Eukaryota</taxon>
        <taxon>Viridiplantae</taxon>
        <taxon>Streptophyta</taxon>
        <taxon>Embryophyta</taxon>
        <taxon>Tracheophyta</taxon>
        <taxon>Spermatophyta</taxon>
        <taxon>Magnoliopsida</taxon>
        <taxon>eudicotyledons</taxon>
        <taxon>Gunneridae</taxon>
        <taxon>Pentapetalae</taxon>
        <taxon>rosids</taxon>
        <taxon>fabids</taxon>
        <taxon>Malpighiales</taxon>
        <taxon>Salicaceae</taxon>
        <taxon>Saliceae</taxon>
        <taxon>Populus</taxon>
    </lineage>
</organism>
<evidence type="ECO:0000313" key="1">
    <source>
        <dbReference type="EMBL" id="TKS06405.1"/>
    </source>
</evidence>
<name>A0A4U5QDE0_POPAL</name>
<accession>A0A4U5QDE0</accession>
<dbReference type="PANTHER" id="PTHR13932:SF5">
    <property type="entry name" value="RADICAL S-ADENOSYL METHIONINE DOMAIN-CONTAINING PROTEIN 1, MITOCHONDRIAL"/>
    <property type="match status" value="1"/>
</dbReference>
<dbReference type="GO" id="GO:0005737">
    <property type="term" value="C:cytoplasm"/>
    <property type="evidence" value="ECO:0007669"/>
    <property type="project" value="TreeGrafter"/>
</dbReference>
<dbReference type="InterPro" id="IPR034505">
    <property type="entry name" value="Coproporphyrinogen-III_oxidase"/>
</dbReference>
<dbReference type="EMBL" id="RCHU01000353">
    <property type="protein sequence ID" value="TKS06405.1"/>
    <property type="molecule type" value="Genomic_DNA"/>
</dbReference>